<evidence type="ECO:0000256" key="2">
    <source>
        <dbReference type="ARBA" id="ARBA00022485"/>
    </source>
</evidence>
<keyword evidence="7" id="KW-1133">Transmembrane helix</keyword>
<sequence length="281" mass="30852">MDRRLVQYISALLSNANLTGFVSGRIYQGVSKHVCVPGLNCYSCPAAIGACPLGSLQTILASSQYTISYYVTGTLLLFGVFMGRLVCGWLCPFGLIQELLNKLPSPIWTIPRWAGYIKYLILIVFVLLLPMFFVNKVGMGDPTFCKYICPAGTLEGGIPLLASHPQLRDAAGYLFLNKFLILIMVLMLSVVSFRPFCKIVCPLGAIYGLFNPISMYRFQVDADKCISCGTCARNCRMSVAIYKEPGSWECIRCGECRTGCPTGAITTTFKLGGNEYGEVKN</sequence>
<evidence type="ECO:0000256" key="5">
    <source>
        <dbReference type="ARBA" id="ARBA00023004"/>
    </source>
</evidence>
<keyword evidence="7" id="KW-0812">Transmembrane</keyword>
<dbReference type="GO" id="GO:0005886">
    <property type="term" value="C:plasma membrane"/>
    <property type="evidence" value="ECO:0007669"/>
    <property type="project" value="TreeGrafter"/>
</dbReference>
<evidence type="ECO:0000256" key="4">
    <source>
        <dbReference type="ARBA" id="ARBA00022982"/>
    </source>
</evidence>
<feature type="transmembrane region" description="Helical" evidence="7">
    <location>
        <begin position="173"/>
        <end position="193"/>
    </location>
</feature>
<dbReference type="EMBL" id="LNQE01001918">
    <property type="protein sequence ID" value="KUG02518.1"/>
    <property type="molecule type" value="Genomic_DNA"/>
</dbReference>
<evidence type="ECO:0000256" key="6">
    <source>
        <dbReference type="ARBA" id="ARBA00023014"/>
    </source>
</evidence>
<reference evidence="9" key="1">
    <citation type="journal article" date="2015" name="Proc. Natl. Acad. Sci. U.S.A.">
        <title>Networks of energetic and metabolic interactions define dynamics in microbial communities.</title>
        <authorList>
            <person name="Embree M."/>
            <person name="Liu J.K."/>
            <person name="Al-Bassam M.M."/>
            <person name="Zengler K."/>
        </authorList>
    </citation>
    <scope>NUCLEOTIDE SEQUENCE</scope>
</reference>
<feature type="domain" description="4Fe-4S ferredoxin-type" evidence="8">
    <location>
        <begin position="249"/>
        <end position="270"/>
    </location>
</feature>
<keyword evidence="2" id="KW-0004">4Fe-4S</keyword>
<organism evidence="9">
    <name type="scientific">hydrocarbon metagenome</name>
    <dbReference type="NCBI Taxonomy" id="938273"/>
    <lineage>
        <taxon>unclassified sequences</taxon>
        <taxon>metagenomes</taxon>
        <taxon>ecological metagenomes</taxon>
    </lineage>
</organism>
<accession>A0A0W8E296</accession>
<feature type="domain" description="4Fe-4S ferredoxin-type" evidence="8">
    <location>
        <begin position="216"/>
        <end position="246"/>
    </location>
</feature>
<dbReference type="PROSITE" id="PS00198">
    <property type="entry name" value="4FE4S_FER_1"/>
    <property type="match status" value="1"/>
</dbReference>
<feature type="transmembrane region" description="Helical" evidence="7">
    <location>
        <begin position="69"/>
        <end position="96"/>
    </location>
</feature>
<dbReference type="GO" id="GO:0046872">
    <property type="term" value="F:metal ion binding"/>
    <property type="evidence" value="ECO:0007669"/>
    <property type="project" value="UniProtKB-KW"/>
</dbReference>
<dbReference type="PROSITE" id="PS51379">
    <property type="entry name" value="4FE4S_FER_2"/>
    <property type="match status" value="2"/>
</dbReference>
<keyword evidence="6" id="KW-0411">Iron-sulfur</keyword>
<dbReference type="PANTHER" id="PTHR30176:SF3">
    <property type="entry name" value="FERREDOXIN-TYPE PROTEIN NAPH"/>
    <property type="match status" value="1"/>
</dbReference>
<dbReference type="InterPro" id="IPR017896">
    <property type="entry name" value="4Fe4S_Fe-S-bd"/>
</dbReference>
<proteinExistence type="predicted"/>
<evidence type="ECO:0000256" key="7">
    <source>
        <dbReference type="SAM" id="Phobius"/>
    </source>
</evidence>
<gene>
    <name evidence="9" type="ORF">ASZ90_020150</name>
</gene>
<dbReference type="InterPro" id="IPR017900">
    <property type="entry name" value="4Fe4S_Fe_S_CS"/>
</dbReference>
<evidence type="ECO:0000256" key="1">
    <source>
        <dbReference type="ARBA" id="ARBA00022448"/>
    </source>
</evidence>
<comment type="caution">
    <text evidence="9">The sequence shown here is derived from an EMBL/GenBank/DDBJ whole genome shotgun (WGS) entry which is preliminary data.</text>
</comment>
<keyword evidence="7" id="KW-0472">Membrane</keyword>
<dbReference type="SUPFAM" id="SSF54862">
    <property type="entry name" value="4Fe-4S ferredoxins"/>
    <property type="match status" value="1"/>
</dbReference>
<keyword evidence="4" id="KW-0249">Electron transport</keyword>
<keyword evidence="3" id="KW-0479">Metal-binding</keyword>
<dbReference type="GO" id="GO:0051539">
    <property type="term" value="F:4 iron, 4 sulfur cluster binding"/>
    <property type="evidence" value="ECO:0007669"/>
    <property type="project" value="UniProtKB-KW"/>
</dbReference>
<dbReference type="Pfam" id="PF00037">
    <property type="entry name" value="Fer4"/>
    <property type="match status" value="1"/>
</dbReference>
<protein>
    <submittedName>
        <fullName evidence="9">Ferredoxin-type protein naph</fullName>
    </submittedName>
</protein>
<dbReference type="AlphaFoldDB" id="A0A0W8E296"/>
<dbReference type="Gene3D" id="3.30.70.20">
    <property type="match status" value="1"/>
</dbReference>
<evidence type="ECO:0000256" key="3">
    <source>
        <dbReference type="ARBA" id="ARBA00022723"/>
    </source>
</evidence>
<dbReference type="PANTHER" id="PTHR30176">
    <property type="entry name" value="FERREDOXIN-TYPE PROTEIN NAPH"/>
    <property type="match status" value="1"/>
</dbReference>
<feature type="transmembrane region" description="Helical" evidence="7">
    <location>
        <begin position="116"/>
        <end position="134"/>
    </location>
</feature>
<evidence type="ECO:0000313" key="9">
    <source>
        <dbReference type="EMBL" id="KUG02518.1"/>
    </source>
</evidence>
<evidence type="ECO:0000259" key="8">
    <source>
        <dbReference type="PROSITE" id="PS51379"/>
    </source>
</evidence>
<keyword evidence="5" id="KW-0408">Iron</keyword>
<keyword evidence="1" id="KW-0813">Transport</keyword>
<dbReference type="InterPro" id="IPR051684">
    <property type="entry name" value="Electron_Trans/Redox"/>
</dbReference>
<dbReference type="Pfam" id="PF12801">
    <property type="entry name" value="Fer4_5"/>
    <property type="match status" value="3"/>
</dbReference>
<name>A0A0W8E296_9ZZZZ</name>